<comment type="caution">
    <text evidence="4">The sequence shown here is derived from an EMBL/GenBank/DDBJ whole genome shotgun (WGS) entry which is preliminary data.</text>
</comment>
<evidence type="ECO:0000256" key="1">
    <source>
        <dbReference type="ARBA" id="ARBA00023002"/>
    </source>
</evidence>
<keyword evidence="1" id="KW-0560">Oxidoreductase</keyword>
<accession>A0A502G7X3</accession>
<name>A0A502G7X3_9PROT</name>
<gene>
    <name evidence="4" type="ORF">EAH89_09835</name>
</gene>
<organism evidence="4 5">
    <name type="scientific">Muricoccus nepalensis</name>
    <dbReference type="NCBI Taxonomy" id="1854500"/>
    <lineage>
        <taxon>Bacteria</taxon>
        <taxon>Pseudomonadati</taxon>
        <taxon>Pseudomonadota</taxon>
        <taxon>Alphaproteobacteria</taxon>
        <taxon>Acetobacterales</taxon>
        <taxon>Roseomonadaceae</taxon>
        <taxon>Muricoccus</taxon>
    </lineage>
</organism>
<dbReference type="SUPFAM" id="SSF54373">
    <property type="entry name" value="FAD-linked reductases, C-terminal domain"/>
    <property type="match status" value="1"/>
</dbReference>
<dbReference type="PRINTS" id="PR00420">
    <property type="entry name" value="RNGMNOXGNASE"/>
</dbReference>
<dbReference type="PANTHER" id="PTHR13789:SF309">
    <property type="entry name" value="PUTATIVE (AFU_ORTHOLOGUE AFUA_6G14510)-RELATED"/>
    <property type="match status" value="1"/>
</dbReference>
<keyword evidence="2" id="KW-0503">Monooxygenase</keyword>
<evidence type="ECO:0000313" key="4">
    <source>
        <dbReference type="EMBL" id="TPG57721.1"/>
    </source>
</evidence>
<dbReference type="EMBL" id="RCZP01000007">
    <property type="protein sequence ID" value="TPG57721.1"/>
    <property type="molecule type" value="Genomic_DNA"/>
</dbReference>
<dbReference type="Proteomes" id="UP000317078">
    <property type="component" value="Unassembled WGS sequence"/>
</dbReference>
<protein>
    <submittedName>
        <fullName evidence="4">2-polyprenyl-6-methoxyphenol hydroxylase</fullName>
    </submittedName>
</protein>
<evidence type="ECO:0000313" key="5">
    <source>
        <dbReference type="Proteomes" id="UP000317078"/>
    </source>
</evidence>
<dbReference type="Pfam" id="PF01494">
    <property type="entry name" value="FAD_binding_3"/>
    <property type="match status" value="1"/>
</dbReference>
<dbReference type="InterPro" id="IPR036188">
    <property type="entry name" value="FAD/NAD-bd_sf"/>
</dbReference>
<dbReference type="InterPro" id="IPR050493">
    <property type="entry name" value="FAD-dep_Monooxygenase_BioMet"/>
</dbReference>
<dbReference type="PANTHER" id="PTHR13789">
    <property type="entry name" value="MONOOXYGENASE"/>
    <property type="match status" value="1"/>
</dbReference>
<sequence>MPARPLNVAIVGGGIGGLAAANAMLRRGHRVTVFERADALGEVGAGVFIFPNSLRQMERLGLGPELARLGGKVGPASRYCRMDGTVVGPIPTTDSSGWNGMYGMHRADLLNTLAAALPREAIRTGHRCTALEQDGDTARLRFENGRTAEADLVVAADGIHSALQRYVVEPMPPEYSGSRAYRGLVPRDRLPGWREEAHQVWMGDGKHFMVFPVRGGQLLNYVGFVPTSHQTVESWSAVGDRDELAASFAGWDAPVTALLSKVESCFWWGLYDRRPLPSWTRGRLALLGDAAHPMLPHLGQGANQAIEDGVALAVLLEGCDPAEVPGVLPRYEALRRVRTDVIQAEARRNGLRYDSRSGSLEQRDREIANAARFRRQLYDYDIEAAALAFREGRDVSAGLEVALT</sequence>
<dbReference type="InterPro" id="IPR002938">
    <property type="entry name" value="FAD-bd"/>
</dbReference>
<feature type="domain" description="FAD-binding" evidence="3">
    <location>
        <begin position="7"/>
        <end position="316"/>
    </location>
</feature>
<evidence type="ECO:0000256" key="2">
    <source>
        <dbReference type="ARBA" id="ARBA00023033"/>
    </source>
</evidence>
<dbReference type="SUPFAM" id="SSF51905">
    <property type="entry name" value="FAD/NAD(P)-binding domain"/>
    <property type="match status" value="1"/>
</dbReference>
<dbReference type="Gene3D" id="3.50.50.60">
    <property type="entry name" value="FAD/NAD(P)-binding domain"/>
    <property type="match status" value="1"/>
</dbReference>
<reference evidence="4 5" key="1">
    <citation type="journal article" date="2019" name="Environ. Microbiol.">
        <title>Species interactions and distinct microbial communities in high Arctic permafrost affected cryosols are associated with the CH4 and CO2 gas fluxes.</title>
        <authorList>
            <person name="Altshuler I."/>
            <person name="Hamel J."/>
            <person name="Turney S."/>
            <person name="Magnuson E."/>
            <person name="Levesque R."/>
            <person name="Greer C."/>
            <person name="Whyte L.G."/>
        </authorList>
    </citation>
    <scope>NUCLEOTIDE SEQUENCE [LARGE SCALE GENOMIC DNA]</scope>
    <source>
        <strain evidence="4 5">S9.3B</strain>
    </source>
</reference>
<dbReference type="RefSeq" id="WP_140882641.1">
    <property type="nucleotide sequence ID" value="NZ_RCZP01000007.1"/>
</dbReference>
<proteinExistence type="predicted"/>
<dbReference type="GO" id="GO:0004497">
    <property type="term" value="F:monooxygenase activity"/>
    <property type="evidence" value="ECO:0007669"/>
    <property type="project" value="UniProtKB-KW"/>
</dbReference>
<keyword evidence="5" id="KW-1185">Reference proteome</keyword>
<evidence type="ECO:0000259" key="3">
    <source>
        <dbReference type="Pfam" id="PF01494"/>
    </source>
</evidence>
<dbReference type="GO" id="GO:0071949">
    <property type="term" value="F:FAD binding"/>
    <property type="evidence" value="ECO:0007669"/>
    <property type="project" value="InterPro"/>
</dbReference>
<dbReference type="AlphaFoldDB" id="A0A502G7X3"/>
<dbReference type="OrthoDB" id="4230779at2"/>